<dbReference type="STRING" id="1388748.GCA_000463155_02807"/>
<dbReference type="RefSeq" id="WP_106876998.1">
    <property type="nucleotide sequence ID" value="NZ_PYEP01000003.1"/>
</dbReference>
<dbReference type="EMBL" id="PYEP01000003">
    <property type="protein sequence ID" value="PSN08349.1"/>
    <property type="molecule type" value="Genomic_DNA"/>
</dbReference>
<comment type="caution">
    <text evidence="1">The sequence shown here is derived from an EMBL/GenBank/DDBJ whole genome shotgun (WGS) entry which is preliminary data.</text>
</comment>
<evidence type="ECO:0000313" key="1">
    <source>
        <dbReference type="EMBL" id="PSN08349.1"/>
    </source>
</evidence>
<dbReference type="Proteomes" id="UP000240212">
    <property type="component" value="Unassembled WGS sequence"/>
</dbReference>
<organism evidence="1 2">
    <name type="scientific">Siccibacter turicensis</name>
    <dbReference type="NCBI Taxonomy" id="357233"/>
    <lineage>
        <taxon>Bacteria</taxon>
        <taxon>Pseudomonadati</taxon>
        <taxon>Pseudomonadota</taxon>
        <taxon>Gammaproteobacteria</taxon>
        <taxon>Enterobacterales</taxon>
        <taxon>Enterobacteriaceae</taxon>
        <taxon>Siccibacter</taxon>
    </lineage>
</organism>
<name>A0A2P8VLB0_9ENTR</name>
<sequence length="880" mass="96678">MKGKYRAVIAIVLLIVLLLLTLLHTTAYWLPGFAGLWLPKGTHIALESSPRLTRNAIVIPDLRYLAGECQLAQVKNATLRHPSRWQLDVDSLTVNSACLSKLPAGAETDDAPRTLAQWQAMLPRSVLTIKRFSLDPWQQFAGSLSMALSPENQQLSFQGERLRVTARVEGQALTLSQLELPLFDGEPPLALAGELTLGLLPSGLPTRGNVRTSLHLPREPRDATAELEWDDNRGQLIVMAPDVADPLLDLPWTVTPETLTLSDGRWSWPYQGFPLSGRVAVKAEQWQQGLDNARISGRLNVVTEGSAGKANAVLNFGPGRLSLSESAMPLRITGDAKQQAMIFYAGLPGDLTGPLLDPALRFRPGALLRSRGRVIDALNIDEIRWPLAGVRLTSRGVDGRLQAILRAHEGGTGDFTLHLDGQASDFLPDSGIWNWRYWGEGHFTPMKAAWDVAGRGHWRDATIELTALSTGFDQLQYGSMTMSTPRLTMAQPLRWVRDAQHPSFSGDLRLNAGETRFSGGSVLPPSTFTFALQGRDPTWFTFKGDLRAGAIGPVRHHGRWDGERLRGEAWWPKQPLAVFQPLVPPEWKMALRDGSLYAQVAFSAAADQGFEAGGHGVLRDGSAWMPDNTLDGVDFVLPFRYGAGTWHLGTRGPVQLNIGTIENQIVAHNLTASLQGWYPWSESHPLALSDVSVEALGGTITMQQLRLPQHDAALLRVNNISTSELISAVNPKQFTLSGPVSGALPLWLEHPQWIIKDGWLANPGPMTLRLDHDTADAIARDSIAAGAAINWLRYMEISRSWTRIDLDNLGMLHLRASITGTGKVQGKSSTVHLNYSHEENLFTLWRSLRFGDNLQSWLEQHLSLPPSTCAAPGAVCEETE</sequence>
<reference evidence="1 2" key="1">
    <citation type="submission" date="2018-03" db="EMBL/GenBank/DDBJ databases">
        <title>Draft genome sequence of the first documented clinical Siccibacter turicensis isolate in Austria.</title>
        <authorList>
            <person name="Lepuschitz S."/>
            <person name="Pekard-Amenitsch S."/>
            <person name="Haunold R."/>
            <person name="Schill S."/>
            <person name="Mach R."/>
            <person name="Allerberger F."/>
            <person name="Ruppitsch W."/>
            <person name="Forsythe S.J."/>
        </authorList>
    </citation>
    <scope>NUCLEOTIDE SEQUENCE [LARGE SCALE GENOMIC DNA]</scope>
    <source>
        <strain evidence="1 2">6100069499-17</strain>
    </source>
</reference>
<gene>
    <name evidence="1" type="ORF">C7G83_09270</name>
</gene>
<dbReference type="InterPro" id="IPR021730">
    <property type="entry name" value="YdbH"/>
</dbReference>
<accession>A0A2P8VLB0</accession>
<evidence type="ECO:0000313" key="2">
    <source>
        <dbReference type="Proteomes" id="UP000240212"/>
    </source>
</evidence>
<protein>
    <submittedName>
        <fullName evidence="1">YdbH family protein</fullName>
    </submittedName>
</protein>
<dbReference type="NCBIfam" id="NF007971">
    <property type="entry name" value="PRK10695.1"/>
    <property type="match status" value="1"/>
</dbReference>
<keyword evidence="2" id="KW-1185">Reference proteome</keyword>
<dbReference type="OrthoDB" id="5596796at2"/>
<dbReference type="AlphaFoldDB" id="A0A2P8VLB0"/>
<proteinExistence type="predicted"/>
<dbReference type="Pfam" id="PF11739">
    <property type="entry name" value="YdbH-like"/>
    <property type="match status" value="1"/>
</dbReference>